<dbReference type="EMBL" id="BARU01027706">
    <property type="protein sequence ID" value="GAH75952.1"/>
    <property type="molecule type" value="Genomic_DNA"/>
</dbReference>
<proteinExistence type="predicted"/>
<accession>X1I2P4</accession>
<name>X1I2P4_9ZZZZ</name>
<protein>
    <submittedName>
        <fullName evidence="1">Uncharacterized protein</fullName>
    </submittedName>
</protein>
<reference evidence="1" key="1">
    <citation type="journal article" date="2014" name="Front. Microbiol.">
        <title>High frequency of phylogenetically diverse reductive dehalogenase-homologous genes in deep subseafloor sedimentary metagenomes.</title>
        <authorList>
            <person name="Kawai M."/>
            <person name="Futagami T."/>
            <person name="Toyoda A."/>
            <person name="Takaki Y."/>
            <person name="Nishi S."/>
            <person name="Hori S."/>
            <person name="Arai W."/>
            <person name="Tsubouchi T."/>
            <person name="Morono Y."/>
            <person name="Uchiyama I."/>
            <person name="Ito T."/>
            <person name="Fujiyama A."/>
            <person name="Inagaki F."/>
            <person name="Takami H."/>
        </authorList>
    </citation>
    <scope>NUCLEOTIDE SEQUENCE</scope>
    <source>
        <strain evidence="1">Expedition CK06-06</strain>
    </source>
</reference>
<sequence>MTTGGSIWYRLIPDDFKAIISLSSLSLEKAIKEAKRVAMGNVKNRTKGRVYRVISRTCDR</sequence>
<comment type="caution">
    <text evidence="1">The sequence shown here is derived from an EMBL/GenBank/DDBJ whole genome shotgun (WGS) entry which is preliminary data.</text>
</comment>
<dbReference type="AlphaFoldDB" id="X1I2P4"/>
<gene>
    <name evidence="1" type="ORF">S03H2_44320</name>
</gene>
<organism evidence="1">
    <name type="scientific">marine sediment metagenome</name>
    <dbReference type="NCBI Taxonomy" id="412755"/>
    <lineage>
        <taxon>unclassified sequences</taxon>
        <taxon>metagenomes</taxon>
        <taxon>ecological metagenomes</taxon>
    </lineage>
</organism>
<evidence type="ECO:0000313" key="1">
    <source>
        <dbReference type="EMBL" id="GAH75952.1"/>
    </source>
</evidence>
<feature type="non-terminal residue" evidence="1">
    <location>
        <position position="60"/>
    </location>
</feature>